<dbReference type="InterPro" id="IPR005546">
    <property type="entry name" value="Autotransporte_beta"/>
</dbReference>
<proteinExistence type="predicted"/>
<reference evidence="2" key="1">
    <citation type="submission" date="2023-07" db="EMBL/GenBank/DDBJ databases">
        <title>Sorghum-associated microbial communities from plants grown in Nebraska, USA.</title>
        <authorList>
            <person name="Schachtman D."/>
        </authorList>
    </citation>
    <scope>NUCLEOTIDE SEQUENCE</scope>
    <source>
        <strain evidence="2">DS2114</strain>
    </source>
</reference>
<comment type="caution">
    <text evidence="2">The sequence shown here is derived from an EMBL/GenBank/DDBJ whole genome shotgun (WGS) entry which is preliminary data.</text>
</comment>
<gene>
    <name evidence="2" type="ORF">J2738_005857</name>
</gene>
<dbReference type="Pfam" id="PF03797">
    <property type="entry name" value="Autotransporter"/>
    <property type="match status" value="1"/>
</dbReference>
<feature type="domain" description="Autotransporter" evidence="1">
    <location>
        <begin position="2"/>
        <end position="77"/>
    </location>
</feature>
<accession>A0AAE3Y5J3</accession>
<dbReference type="RefSeq" id="WP_209536974.1">
    <property type="nucleotide sequence ID" value="NZ_JAVDQZ010000011.1"/>
</dbReference>
<name>A0AAE3Y5J3_VARPD</name>
<protein>
    <recommendedName>
        <fullName evidence="1">Autotransporter domain-containing protein</fullName>
    </recommendedName>
</protein>
<evidence type="ECO:0000313" key="2">
    <source>
        <dbReference type="EMBL" id="MDR6429683.1"/>
    </source>
</evidence>
<dbReference type="SUPFAM" id="SSF103515">
    <property type="entry name" value="Autotransporter"/>
    <property type="match status" value="1"/>
</dbReference>
<dbReference type="Proteomes" id="UP001184828">
    <property type="component" value="Unassembled WGS sequence"/>
</dbReference>
<evidence type="ECO:0000259" key="1">
    <source>
        <dbReference type="Pfam" id="PF03797"/>
    </source>
</evidence>
<evidence type="ECO:0000313" key="3">
    <source>
        <dbReference type="Proteomes" id="UP001184828"/>
    </source>
</evidence>
<dbReference type="EMBL" id="JAVDQZ010000011">
    <property type="protein sequence ID" value="MDR6429683.1"/>
    <property type="molecule type" value="Genomic_DNA"/>
</dbReference>
<dbReference type="InterPro" id="IPR036709">
    <property type="entry name" value="Autotransporte_beta_dom_sf"/>
</dbReference>
<dbReference type="AlphaFoldDB" id="A0AAE3Y5J3"/>
<dbReference type="Gene3D" id="2.40.128.130">
    <property type="entry name" value="Autotransporter beta-domain"/>
    <property type="match status" value="1"/>
</dbReference>
<organism evidence="2 3">
    <name type="scientific">Variovorax paradoxus</name>
    <dbReference type="NCBI Taxonomy" id="34073"/>
    <lineage>
        <taxon>Bacteria</taxon>
        <taxon>Pseudomonadati</taxon>
        <taxon>Pseudomonadota</taxon>
        <taxon>Betaproteobacteria</taxon>
        <taxon>Burkholderiales</taxon>
        <taxon>Comamonadaceae</taxon>
        <taxon>Variovorax</taxon>
    </lineage>
</organism>
<sequence length="100" mass="10084">MRAGLQLKGRIDTAAGRLQPYGRIDVFHASGGVDAAQFLSLGGSGTVIGSDAGSTSTELAGGMTLAVGGRTTVYAELGKRWTSGGGTRVKSGLNASVVNW</sequence>